<dbReference type="EMBL" id="CP014228">
    <property type="protein sequence ID" value="AMD87876.1"/>
    <property type="molecule type" value="Genomic_DNA"/>
</dbReference>
<gene>
    <name evidence="10" type="ORF">AXF14_10180</name>
</gene>
<evidence type="ECO:0000256" key="6">
    <source>
        <dbReference type="ARBA" id="ARBA00022927"/>
    </source>
</evidence>
<evidence type="ECO:0000256" key="9">
    <source>
        <dbReference type="ARBA" id="ARBA00023136"/>
    </source>
</evidence>
<evidence type="ECO:0000313" key="10">
    <source>
        <dbReference type="EMBL" id="AMD87876.1"/>
    </source>
</evidence>
<keyword evidence="4" id="KW-1003">Cell membrane</keyword>
<dbReference type="PANTHER" id="PTHR33909">
    <property type="entry name" value="SEC TRANSLOCON ACCESSORY COMPLEX SUBUNIT YAJC"/>
    <property type="match status" value="1"/>
</dbReference>
<keyword evidence="3" id="KW-0813">Transport</keyword>
<protein>
    <submittedName>
        <fullName evidence="10">Preprotein translocase subunit YajC</fullName>
    </submittedName>
</protein>
<accession>A0A120KLL0</accession>
<dbReference type="SMART" id="SM01323">
    <property type="entry name" value="YajC"/>
    <property type="match status" value="1"/>
</dbReference>
<evidence type="ECO:0000256" key="1">
    <source>
        <dbReference type="ARBA" id="ARBA00004162"/>
    </source>
</evidence>
<keyword evidence="9" id="KW-0472">Membrane</keyword>
<name>A0A120KLL0_ACTRD</name>
<dbReference type="Pfam" id="PF02699">
    <property type="entry name" value="YajC"/>
    <property type="match status" value="1"/>
</dbReference>
<dbReference type="GO" id="GO:0015031">
    <property type="term" value="P:protein transport"/>
    <property type="evidence" value="ECO:0007669"/>
    <property type="project" value="UniProtKB-KW"/>
</dbReference>
<comment type="similarity">
    <text evidence="2">Belongs to the YajC family.</text>
</comment>
<dbReference type="GO" id="GO:0005886">
    <property type="term" value="C:plasma membrane"/>
    <property type="evidence" value="ECO:0007669"/>
    <property type="project" value="UniProtKB-SubCell"/>
</dbReference>
<reference evidence="11" key="1">
    <citation type="submission" date="2016-02" db="EMBL/GenBank/DDBJ databases">
        <authorList>
            <person name="Holder M.E."/>
            <person name="Ajami N.J."/>
            <person name="Petrosino J.F."/>
        </authorList>
    </citation>
    <scope>NUCLEOTIDE SEQUENCE [LARGE SCALE GENOMIC DNA]</scope>
    <source>
        <strain evidence="11">CCUG 36733</strain>
    </source>
</reference>
<evidence type="ECO:0000256" key="2">
    <source>
        <dbReference type="ARBA" id="ARBA00006742"/>
    </source>
</evidence>
<dbReference type="Proteomes" id="UP000065220">
    <property type="component" value="Chromosome"/>
</dbReference>
<sequence>MLVALVVMLLAFWLMSHFARKQQQKMQAEQERRTEEAMVPGTWVRTRAGFYGTVVEIDGDVVTLATPLGDESLWAKSAIVGAEEPPFASTAAAEDGDAVVVDAADAEVLPAEERVASEYEDGSEPRP</sequence>
<evidence type="ECO:0000256" key="7">
    <source>
        <dbReference type="ARBA" id="ARBA00022989"/>
    </source>
</evidence>
<dbReference type="InterPro" id="IPR003849">
    <property type="entry name" value="Preprotein_translocase_YajC"/>
</dbReference>
<keyword evidence="7" id="KW-1133">Transmembrane helix</keyword>
<evidence type="ECO:0000256" key="8">
    <source>
        <dbReference type="ARBA" id="ARBA00023010"/>
    </source>
</evidence>
<dbReference type="KEGG" id="ard:AXF14_10180"/>
<dbReference type="AlphaFoldDB" id="A0A120KLL0"/>
<keyword evidence="5" id="KW-0812">Transmembrane</keyword>
<evidence type="ECO:0000313" key="11">
    <source>
        <dbReference type="Proteomes" id="UP000065220"/>
    </source>
</evidence>
<dbReference type="OrthoDB" id="3267178at2"/>
<comment type="subcellular location">
    <subcellularLocation>
        <location evidence="1">Cell membrane</location>
        <topology evidence="1">Single-pass membrane protein</topology>
    </subcellularLocation>
</comment>
<proteinExistence type="inferred from homology"/>
<keyword evidence="11" id="KW-1185">Reference proteome</keyword>
<keyword evidence="6" id="KW-0653">Protein transport</keyword>
<evidence type="ECO:0000256" key="5">
    <source>
        <dbReference type="ARBA" id="ARBA00022692"/>
    </source>
</evidence>
<evidence type="ECO:0000256" key="4">
    <source>
        <dbReference type="ARBA" id="ARBA00022475"/>
    </source>
</evidence>
<dbReference type="STRING" id="111015.AXF14_10180"/>
<organism evidence="10 11">
    <name type="scientific">Actinomyces radicidentis</name>
    <dbReference type="NCBI Taxonomy" id="111015"/>
    <lineage>
        <taxon>Bacteria</taxon>
        <taxon>Bacillati</taxon>
        <taxon>Actinomycetota</taxon>
        <taxon>Actinomycetes</taxon>
        <taxon>Actinomycetales</taxon>
        <taxon>Actinomycetaceae</taxon>
        <taxon>Actinomyces</taxon>
    </lineage>
</organism>
<keyword evidence="8" id="KW-0811">Translocation</keyword>
<evidence type="ECO:0000256" key="3">
    <source>
        <dbReference type="ARBA" id="ARBA00022448"/>
    </source>
</evidence>
<dbReference type="RefSeq" id="WP_067942978.1">
    <property type="nucleotide sequence ID" value="NZ_CP014228.1"/>
</dbReference>
<dbReference type="PANTHER" id="PTHR33909:SF1">
    <property type="entry name" value="SEC TRANSLOCON ACCESSORY COMPLEX SUBUNIT YAJC"/>
    <property type="match status" value="1"/>
</dbReference>